<dbReference type="OrthoDB" id="9784036at2"/>
<evidence type="ECO:0000256" key="1">
    <source>
        <dbReference type="ARBA" id="ARBA00005622"/>
    </source>
</evidence>
<evidence type="ECO:0000313" key="6">
    <source>
        <dbReference type="Proteomes" id="UP000468388"/>
    </source>
</evidence>
<dbReference type="EMBL" id="WRXO01000009">
    <property type="protein sequence ID" value="MVT43930.1"/>
    <property type="molecule type" value="Genomic_DNA"/>
</dbReference>
<dbReference type="SMART" id="SM00758">
    <property type="entry name" value="PA14"/>
    <property type="match status" value="1"/>
</dbReference>
<keyword evidence="6" id="KW-1185">Reference proteome</keyword>
<dbReference type="InterPro" id="IPR029058">
    <property type="entry name" value="AB_hydrolase_fold"/>
</dbReference>
<feature type="domain" description="PA14" evidence="4">
    <location>
        <begin position="361"/>
        <end position="500"/>
    </location>
</feature>
<dbReference type="RefSeq" id="WP_157302737.1">
    <property type="nucleotide sequence ID" value="NZ_BAAAZB010000001.1"/>
</dbReference>
<gene>
    <name evidence="5" type="ORF">GO495_25265</name>
</gene>
<dbReference type="PANTHER" id="PTHR40841">
    <property type="entry name" value="SIDEROPHORE TRIACETYLFUSARININE C ESTERASE"/>
    <property type="match status" value="1"/>
</dbReference>
<dbReference type="GO" id="GO:0016788">
    <property type="term" value="F:hydrolase activity, acting on ester bonds"/>
    <property type="evidence" value="ECO:0007669"/>
    <property type="project" value="TreeGrafter"/>
</dbReference>
<dbReference type="InterPro" id="IPR052558">
    <property type="entry name" value="Siderophore_Hydrolase_D"/>
</dbReference>
<keyword evidence="3" id="KW-0732">Signal</keyword>
<feature type="chain" id="PRO_5026786072" description="PA14 domain-containing protein" evidence="3">
    <location>
        <begin position="25"/>
        <end position="507"/>
    </location>
</feature>
<evidence type="ECO:0000256" key="2">
    <source>
        <dbReference type="ARBA" id="ARBA00022801"/>
    </source>
</evidence>
<dbReference type="Proteomes" id="UP000468388">
    <property type="component" value="Unassembled WGS sequence"/>
</dbReference>
<keyword evidence="2" id="KW-0378">Hydrolase</keyword>
<accession>A0A6N8JFD5</accession>
<name>A0A6N8JFD5_9BACT</name>
<dbReference type="InterPro" id="IPR037524">
    <property type="entry name" value="PA14/GLEYA"/>
</dbReference>
<comment type="caution">
    <text evidence="5">The sequence shown here is derived from an EMBL/GenBank/DDBJ whole genome shotgun (WGS) entry which is preliminary data.</text>
</comment>
<comment type="similarity">
    <text evidence="1">Belongs to the esterase D family.</text>
</comment>
<protein>
    <recommendedName>
        <fullName evidence="4">PA14 domain-containing protein</fullName>
    </recommendedName>
</protein>
<dbReference type="InterPro" id="IPR000801">
    <property type="entry name" value="Esterase-like"/>
</dbReference>
<proteinExistence type="inferred from homology"/>
<dbReference type="Pfam" id="PF00756">
    <property type="entry name" value="Esterase"/>
    <property type="match status" value="1"/>
</dbReference>
<dbReference type="SUPFAM" id="SSF53474">
    <property type="entry name" value="alpha/beta-Hydrolases"/>
    <property type="match status" value="1"/>
</dbReference>
<dbReference type="PANTHER" id="PTHR40841:SF2">
    <property type="entry name" value="SIDEROPHORE-DEGRADING ESTERASE (EUROFUNG)"/>
    <property type="match status" value="1"/>
</dbReference>
<reference evidence="5 6" key="1">
    <citation type="submission" date="2019-12" db="EMBL/GenBank/DDBJ databases">
        <title>The draft genomic sequence of strain Chitinophaga oryziterrae JCM 16595.</title>
        <authorList>
            <person name="Zhang X."/>
        </authorList>
    </citation>
    <scope>NUCLEOTIDE SEQUENCE [LARGE SCALE GENOMIC DNA]</scope>
    <source>
        <strain evidence="5 6">JCM 16595</strain>
    </source>
</reference>
<dbReference type="Pfam" id="PF07691">
    <property type="entry name" value="PA14"/>
    <property type="match status" value="1"/>
</dbReference>
<dbReference type="PROSITE" id="PS51257">
    <property type="entry name" value="PROKAR_LIPOPROTEIN"/>
    <property type="match status" value="1"/>
</dbReference>
<dbReference type="Gene3D" id="3.40.50.1820">
    <property type="entry name" value="alpha/beta hydrolase"/>
    <property type="match status" value="1"/>
</dbReference>
<dbReference type="PROSITE" id="PS51820">
    <property type="entry name" value="PA14"/>
    <property type="match status" value="1"/>
</dbReference>
<feature type="signal peptide" evidence="3">
    <location>
        <begin position="1"/>
        <end position="24"/>
    </location>
</feature>
<evidence type="ECO:0000313" key="5">
    <source>
        <dbReference type="EMBL" id="MVT43930.1"/>
    </source>
</evidence>
<evidence type="ECO:0000256" key="3">
    <source>
        <dbReference type="SAM" id="SignalP"/>
    </source>
</evidence>
<evidence type="ECO:0000259" key="4">
    <source>
        <dbReference type="PROSITE" id="PS51820"/>
    </source>
</evidence>
<dbReference type="InterPro" id="IPR011658">
    <property type="entry name" value="PA14_dom"/>
</dbReference>
<sequence>MKNKFISFFILLIIISCIANRSQAQDTVRRISDIGILDSLHSDFLKEERILQVFMPQDYKPGSNDKYDVLYVLDGGNWNTGLIKNVQHFVEGESYMPPTIIVSVLGIDRIKDFTPTHGADWKTSGGAGNFLGFIKDELIPYINKKYPSNGDNTLWGHSLGGMFVINALLNEPKTFKSYIAVDPSLWWGDSYIQKIASDKLPALAGLNITLYISGREGNESMKIATMDSVLNKMAPAGLAWKSVRYPDETHSSVRLKSMYDGLKFAYGWHNGSIEFHPMNGMILKDKPIKIWYFGDTTKVHYTLDGSEPTMLSANIQPEINLADAAKITMKQFTSRSRYDKIKTGDFTTEKTLKPVSKPKNVQSGGFHYAYYEGEWGDSTNFKGMKPQKEGITGADFDVDKLPRKNNFALVIDGLLETKEEGYYIFVLDADKDSRLYLNNRLLIRWNGSYSNRTYSYILPLEKGFYSLRLEYLHKNEDFKLKLSYVTPGIMNNKNPIPIPLNLQYSHN</sequence>
<dbReference type="SUPFAM" id="SSF56988">
    <property type="entry name" value="Anthrax protective antigen"/>
    <property type="match status" value="1"/>
</dbReference>
<organism evidence="5 6">
    <name type="scientific">Chitinophaga oryziterrae</name>
    <dbReference type="NCBI Taxonomy" id="1031224"/>
    <lineage>
        <taxon>Bacteria</taxon>
        <taxon>Pseudomonadati</taxon>
        <taxon>Bacteroidota</taxon>
        <taxon>Chitinophagia</taxon>
        <taxon>Chitinophagales</taxon>
        <taxon>Chitinophagaceae</taxon>
        <taxon>Chitinophaga</taxon>
    </lineage>
</organism>
<dbReference type="Gene3D" id="3.90.182.10">
    <property type="entry name" value="Toxin - Anthrax Protective Antigen,domain 1"/>
    <property type="match status" value="1"/>
</dbReference>
<dbReference type="AlphaFoldDB" id="A0A6N8JFD5"/>